<feature type="compositionally biased region" description="Polar residues" evidence="1">
    <location>
        <begin position="82"/>
        <end position="91"/>
    </location>
</feature>
<accession>A0A9P8L5R6</accession>
<dbReference type="EMBL" id="JAGHQM010001334">
    <property type="protein sequence ID" value="KAH0555840.1"/>
    <property type="molecule type" value="Genomic_DNA"/>
</dbReference>
<feature type="region of interest" description="Disordered" evidence="1">
    <location>
        <begin position="1"/>
        <end position="104"/>
    </location>
</feature>
<evidence type="ECO:0000313" key="4">
    <source>
        <dbReference type="Proteomes" id="UP000750711"/>
    </source>
</evidence>
<feature type="region of interest" description="Disordered" evidence="1">
    <location>
        <begin position="380"/>
        <end position="528"/>
    </location>
</feature>
<organism evidence="3 4">
    <name type="scientific">Trichoglossum hirsutum</name>
    <dbReference type="NCBI Taxonomy" id="265104"/>
    <lineage>
        <taxon>Eukaryota</taxon>
        <taxon>Fungi</taxon>
        <taxon>Dikarya</taxon>
        <taxon>Ascomycota</taxon>
        <taxon>Pezizomycotina</taxon>
        <taxon>Geoglossomycetes</taxon>
        <taxon>Geoglossales</taxon>
        <taxon>Geoglossaceae</taxon>
        <taxon>Trichoglossum</taxon>
    </lineage>
</organism>
<gene>
    <name evidence="3" type="ORF">GP486_006215</name>
</gene>
<evidence type="ECO:0000256" key="1">
    <source>
        <dbReference type="SAM" id="MobiDB-lite"/>
    </source>
</evidence>
<keyword evidence="4" id="KW-1185">Reference proteome</keyword>
<name>A0A9P8L5R6_9PEZI</name>
<dbReference type="AlphaFoldDB" id="A0A9P8L5R6"/>
<dbReference type="InterPro" id="IPR055936">
    <property type="entry name" value="DUF7514"/>
</dbReference>
<evidence type="ECO:0000259" key="2">
    <source>
        <dbReference type="Pfam" id="PF24355"/>
    </source>
</evidence>
<sequence>MAYDGYRSPRADYGFSSDHPFAGTRPGDPRASLAYPSSDYQPQISTQYVNPRDHRDSRDYSRSPAAGNGYPSDPTRDPAHQSRYSEYSSPASERPDPVGAGIPPELYAQMKADVKAELMKELKASGGLAADSTVPLARTQSAQSTYAPPRPVYSTYGPAPNTPGYFNPIPQSPRDQGLRPDDKGPPSPAASSDSGPMRPRPSRASTSGGEPTALDRTWGKLFDSNGNPTSRLGELLRGLANHIIADFEPRNSIVVTPSKMARYYEVVKIADEPFLWSYQFTGRNHASLSRLYRDLECQHHLIQSRYDEPPYIPGLTPAGFEKWMTTLLKAYPDQEVGRLQKAIREMPINNAENPRERFPKEINRQLFPMVADMRERVKFERASSADDDQEEPKPVKYESQGHHRSESAHPLERERAPYFGTQEPAVEDMPSARNIERERKPYGGRPGIGKTYDTSTKLDGDGKPMRANSTSKVRPPNIIPPPQHQHHRTGSSVGSGSALPPRRKRSPSTQFRDSYRHSESDISTTYEGGVSLNYDDERYAREAEAKRGDWVRRAAEEEAREFEGPTDRVKYDKYDKYDKFSRDAVVDDRDVEDLRGRFDREEFGQGLGYDEDEDYYRRRGGKGKGGTTGTYAYDLPYSNYRV</sequence>
<comment type="caution">
    <text evidence="3">The sequence shown here is derived from an EMBL/GenBank/DDBJ whole genome shotgun (WGS) entry which is preliminary data.</text>
</comment>
<dbReference type="Proteomes" id="UP000750711">
    <property type="component" value="Unassembled WGS sequence"/>
</dbReference>
<feature type="domain" description="DUF7514" evidence="2">
    <location>
        <begin position="219"/>
        <end position="381"/>
    </location>
</feature>
<reference evidence="3" key="1">
    <citation type="submission" date="2021-03" db="EMBL/GenBank/DDBJ databases">
        <title>Comparative genomics and phylogenomic investigation of the class Geoglossomycetes provide insights into ecological specialization and systematics.</title>
        <authorList>
            <person name="Melie T."/>
            <person name="Pirro S."/>
            <person name="Miller A.N."/>
            <person name="Quandt A."/>
        </authorList>
    </citation>
    <scope>NUCLEOTIDE SEQUENCE</scope>
    <source>
        <strain evidence="3">CAQ_001_2017</strain>
    </source>
</reference>
<evidence type="ECO:0000313" key="3">
    <source>
        <dbReference type="EMBL" id="KAH0555840.1"/>
    </source>
</evidence>
<dbReference type="PANTHER" id="PTHR39611:SF1">
    <property type="entry name" value="HYDROXYPROLINE-RICH GLYCOPROTEIN DZ-HRGP"/>
    <property type="match status" value="1"/>
</dbReference>
<proteinExistence type="predicted"/>
<feature type="compositionally biased region" description="Polar residues" evidence="1">
    <location>
        <begin position="38"/>
        <end position="49"/>
    </location>
</feature>
<feature type="compositionally biased region" description="Basic and acidic residues" evidence="1">
    <location>
        <begin position="51"/>
        <end position="61"/>
    </location>
</feature>
<dbReference type="Pfam" id="PF24355">
    <property type="entry name" value="DUF7514"/>
    <property type="match status" value="1"/>
</dbReference>
<feature type="region of interest" description="Disordered" evidence="1">
    <location>
        <begin position="125"/>
        <end position="225"/>
    </location>
</feature>
<feature type="compositionally biased region" description="Basic and acidic residues" evidence="1">
    <location>
        <begin position="391"/>
        <end position="416"/>
    </location>
</feature>
<dbReference type="PANTHER" id="PTHR39611">
    <property type="entry name" value="HYDROXYPROLINE-RICH GLYCOPROTEIN DZ-HRGP-RELATED"/>
    <property type="match status" value="1"/>
</dbReference>
<protein>
    <recommendedName>
        <fullName evidence="2">DUF7514 domain-containing protein</fullName>
    </recommendedName>
</protein>